<dbReference type="Proteomes" id="UP000017840">
    <property type="component" value="Unassembled WGS sequence"/>
</dbReference>
<evidence type="ECO:0000313" key="2">
    <source>
        <dbReference type="EMBL" id="ESP86946.1"/>
    </source>
</evidence>
<dbReference type="AlphaFoldDB" id="V4GNI0"/>
<name>V4GNI0_9EURY</name>
<reference evidence="2 3" key="1">
    <citation type="journal article" date="2013" name="Genome Announc.">
        <title>Draft Genome Sequence of 'Candidatus Halobonum tyrrellensis' Strain G22, Isolated from the Hypersaline Waters of Lake Tyrrell, Australia.</title>
        <authorList>
            <person name="Ugalde J.A."/>
            <person name="Narasingarao P."/>
            <person name="Kuo S."/>
            <person name="Podell S."/>
            <person name="Allen E.E."/>
        </authorList>
    </citation>
    <scope>NUCLEOTIDE SEQUENCE [LARGE SCALE GENOMIC DNA]</scope>
    <source>
        <strain evidence="2 3">G22</strain>
    </source>
</reference>
<organism evidence="2 3">
    <name type="scientific">Candidatus Halobonum tyrrellensis G22</name>
    <dbReference type="NCBI Taxonomy" id="1324957"/>
    <lineage>
        <taxon>Archaea</taxon>
        <taxon>Methanobacteriati</taxon>
        <taxon>Methanobacteriota</taxon>
        <taxon>Stenosarchaea group</taxon>
        <taxon>Halobacteria</taxon>
        <taxon>Halobacteriales</taxon>
        <taxon>Haloferacaceae</taxon>
        <taxon>Candidatus Halobonum</taxon>
    </lineage>
</organism>
<proteinExistence type="predicted"/>
<gene>
    <name evidence="2" type="ORF">K933_16837</name>
</gene>
<sequence length="61" mass="6275">MFGGGDAGAPRSSDAVDRPAGCSSVKRLPTDDPAKTRPRVPAVVAPSTVDGRPLDPYSPVR</sequence>
<comment type="caution">
    <text evidence="2">The sequence shown here is derived from an EMBL/GenBank/DDBJ whole genome shotgun (WGS) entry which is preliminary data.</text>
</comment>
<dbReference type="STRING" id="1324957.K933_16837"/>
<protein>
    <submittedName>
        <fullName evidence="2">Uncharacterized protein</fullName>
    </submittedName>
</protein>
<evidence type="ECO:0000256" key="1">
    <source>
        <dbReference type="SAM" id="MobiDB-lite"/>
    </source>
</evidence>
<evidence type="ECO:0000313" key="3">
    <source>
        <dbReference type="Proteomes" id="UP000017840"/>
    </source>
</evidence>
<dbReference type="EMBL" id="ASGZ01000068">
    <property type="protein sequence ID" value="ESP86946.1"/>
    <property type="molecule type" value="Genomic_DNA"/>
</dbReference>
<feature type="region of interest" description="Disordered" evidence="1">
    <location>
        <begin position="1"/>
        <end position="61"/>
    </location>
</feature>
<keyword evidence="3" id="KW-1185">Reference proteome</keyword>
<accession>V4GNI0</accession>